<feature type="compositionally biased region" description="Polar residues" evidence="3">
    <location>
        <begin position="98"/>
        <end position="112"/>
    </location>
</feature>
<name>A0A8R2ABS1_ACYPI</name>
<evidence type="ECO:0000313" key="5">
    <source>
        <dbReference type="EnsemblMetazoa" id="XP_003245689.1"/>
    </source>
</evidence>
<dbReference type="InterPro" id="IPR023780">
    <property type="entry name" value="Chromo_domain"/>
</dbReference>
<dbReference type="Pfam" id="PF01393">
    <property type="entry name" value="Chromo_shadow"/>
    <property type="match status" value="1"/>
</dbReference>
<feature type="compositionally biased region" description="Basic and acidic residues" evidence="3">
    <location>
        <begin position="81"/>
        <end position="91"/>
    </location>
</feature>
<dbReference type="InterPro" id="IPR000953">
    <property type="entry name" value="Chromo/chromo_shadow_dom"/>
</dbReference>
<feature type="domain" description="Chromo" evidence="4">
    <location>
        <begin position="27"/>
        <end position="85"/>
    </location>
</feature>
<comment type="subcellular location">
    <subcellularLocation>
        <location evidence="1">Nucleus</location>
    </subcellularLocation>
</comment>
<dbReference type="Proteomes" id="UP000007819">
    <property type="component" value="Chromosome X"/>
</dbReference>
<dbReference type="InterPro" id="IPR017984">
    <property type="entry name" value="Chromo_dom_subgr"/>
</dbReference>
<feature type="region of interest" description="Disordered" evidence="3">
    <location>
        <begin position="81"/>
        <end position="114"/>
    </location>
</feature>
<dbReference type="Gene3D" id="2.40.50.40">
    <property type="match status" value="2"/>
</dbReference>
<dbReference type="SMART" id="SM00300">
    <property type="entry name" value="ChSh"/>
    <property type="match status" value="1"/>
</dbReference>
<dbReference type="PROSITE" id="PS00598">
    <property type="entry name" value="CHROMO_1"/>
    <property type="match status" value="1"/>
</dbReference>
<feature type="domain" description="Chromo" evidence="4">
    <location>
        <begin position="140"/>
        <end position="198"/>
    </location>
</feature>
<proteinExistence type="predicted"/>
<keyword evidence="6" id="KW-1185">Reference proteome</keyword>
<dbReference type="SUPFAM" id="SSF54160">
    <property type="entry name" value="Chromo domain-like"/>
    <property type="match status" value="2"/>
</dbReference>
<dbReference type="PRINTS" id="PR00504">
    <property type="entry name" value="CHROMODOMAIN"/>
</dbReference>
<reference evidence="5" key="2">
    <citation type="submission" date="2022-06" db="UniProtKB">
        <authorList>
            <consortium name="EnsemblMetazoa"/>
        </authorList>
    </citation>
    <scope>IDENTIFICATION</scope>
</reference>
<dbReference type="AlphaFoldDB" id="A0A8R2ABS1"/>
<dbReference type="InterPro" id="IPR016197">
    <property type="entry name" value="Chromo-like_dom_sf"/>
</dbReference>
<organism evidence="5 6">
    <name type="scientific">Acyrthosiphon pisum</name>
    <name type="common">Pea aphid</name>
    <dbReference type="NCBI Taxonomy" id="7029"/>
    <lineage>
        <taxon>Eukaryota</taxon>
        <taxon>Metazoa</taxon>
        <taxon>Ecdysozoa</taxon>
        <taxon>Arthropoda</taxon>
        <taxon>Hexapoda</taxon>
        <taxon>Insecta</taxon>
        <taxon>Pterygota</taxon>
        <taxon>Neoptera</taxon>
        <taxon>Paraneoptera</taxon>
        <taxon>Hemiptera</taxon>
        <taxon>Sternorrhyncha</taxon>
        <taxon>Aphidomorpha</taxon>
        <taxon>Aphidoidea</taxon>
        <taxon>Aphididae</taxon>
        <taxon>Macrosiphini</taxon>
        <taxon>Acyrthosiphon</taxon>
    </lineage>
</organism>
<dbReference type="InterPro" id="IPR051219">
    <property type="entry name" value="Heterochromatin_chromo-domain"/>
</dbReference>
<dbReference type="OrthoDB" id="273092at2759"/>
<evidence type="ECO:0000256" key="2">
    <source>
        <dbReference type="ARBA" id="ARBA00023242"/>
    </source>
</evidence>
<dbReference type="GO" id="GO:0000792">
    <property type="term" value="C:heterochromatin"/>
    <property type="evidence" value="ECO:0007669"/>
    <property type="project" value="UniProtKB-ARBA"/>
</dbReference>
<dbReference type="RefSeq" id="XP_003245689.1">
    <property type="nucleotide sequence ID" value="XM_003245641.3"/>
</dbReference>
<dbReference type="EnsemblMetazoa" id="XM_003245641.4">
    <property type="protein sequence ID" value="XP_003245689.1"/>
    <property type="gene ID" value="LOC100159983"/>
</dbReference>
<keyword evidence="2" id="KW-0539">Nucleus</keyword>
<accession>A0A8R2ABS1</accession>
<dbReference type="SMART" id="SM00298">
    <property type="entry name" value="CHROMO"/>
    <property type="match status" value="2"/>
</dbReference>
<evidence type="ECO:0000259" key="4">
    <source>
        <dbReference type="PROSITE" id="PS50013"/>
    </source>
</evidence>
<protein>
    <recommendedName>
        <fullName evidence="4">Chromo domain-containing protein</fullName>
    </recommendedName>
</protein>
<dbReference type="InterPro" id="IPR023779">
    <property type="entry name" value="Chromodomain_CS"/>
</dbReference>
<sequence length="203" mass="23633">MSSSEIEGVENILPSGTATEEDQEELYSVELILDKRLNNNKVEYFLKWKGYDDRENTWEPEENLDCEEMINEFEENLRKEEKERKRMEKRERRALKQRLSNSTTTLCPSSEESVGAVIKQEKEDNIEQVKTGDVSKGIEKIPDKILGATVVNGHLMFLLKWKELEEAELITAEEANLMYPQVVIHFYESRLTWNSNSENINGV</sequence>
<dbReference type="InterPro" id="IPR008251">
    <property type="entry name" value="Chromo_shadow_dom"/>
</dbReference>
<dbReference type="GeneID" id="100159983"/>
<dbReference type="Pfam" id="PF00385">
    <property type="entry name" value="Chromo"/>
    <property type="match status" value="1"/>
</dbReference>
<dbReference type="PANTHER" id="PTHR22812">
    <property type="entry name" value="CHROMOBOX PROTEIN"/>
    <property type="match status" value="1"/>
</dbReference>
<evidence type="ECO:0000256" key="3">
    <source>
        <dbReference type="SAM" id="MobiDB-lite"/>
    </source>
</evidence>
<evidence type="ECO:0000313" key="6">
    <source>
        <dbReference type="Proteomes" id="UP000007819"/>
    </source>
</evidence>
<dbReference type="CDD" id="cd00034">
    <property type="entry name" value="CSD"/>
    <property type="match status" value="1"/>
</dbReference>
<reference evidence="6" key="1">
    <citation type="submission" date="2010-06" db="EMBL/GenBank/DDBJ databases">
        <authorList>
            <person name="Jiang H."/>
            <person name="Abraham K."/>
            <person name="Ali S."/>
            <person name="Alsbrooks S.L."/>
            <person name="Anim B.N."/>
            <person name="Anosike U.S."/>
            <person name="Attaway T."/>
            <person name="Bandaranaike D.P."/>
            <person name="Battles P.K."/>
            <person name="Bell S.N."/>
            <person name="Bell A.V."/>
            <person name="Beltran B."/>
            <person name="Bickham C."/>
            <person name="Bustamante Y."/>
            <person name="Caleb T."/>
            <person name="Canada A."/>
            <person name="Cardenas V."/>
            <person name="Carter K."/>
            <person name="Chacko J."/>
            <person name="Chandrabose M.N."/>
            <person name="Chavez D."/>
            <person name="Chavez A."/>
            <person name="Chen L."/>
            <person name="Chu H.-S."/>
            <person name="Claassen K.J."/>
            <person name="Cockrell R."/>
            <person name="Collins M."/>
            <person name="Cooper J.A."/>
            <person name="Cree A."/>
            <person name="Curry S.M."/>
            <person name="Da Y."/>
            <person name="Dao M.D."/>
            <person name="Das B."/>
            <person name="Davila M.-L."/>
            <person name="Davy-Carroll L."/>
            <person name="Denson S."/>
            <person name="Dinh H."/>
            <person name="Ebong V.E."/>
            <person name="Edwards J.R."/>
            <person name="Egan A."/>
            <person name="El-Daye J."/>
            <person name="Escobedo L."/>
            <person name="Fernandez S."/>
            <person name="Fernando P.R."/>
            <person name="Flagg N."/>
            <person name="Forbes L.D."/>
            <person name="Fowler R.G."/>
            <person name="Fu Q."/>
            <person name="Gabisi R.A."/>
            <person name="Ganer J."/>
            <person name="Garbino Pronczuk A."/>
            <person name="Garcia R.M."/>
            <person name="Garner T."/>
            <person name="Garrett T.E."/>
            <person name="Gonzalez D.A."/>
            <person name="Hamid H."/>
            <person name="Hawkins E.S."/>
            <person name="Hirani K."/>
            <person name="Hogues M.E."/>
            <person name="Hollins B."/>
            <person name="Hsiao C.-H."/>
            <person name="Jabil R."/>
            <person name="James M.L."/>
            <person name="Jhangiani S.N."/>
            <person name="Johnson B."/>
            <person name="Johnson Q."/>
            <person name="Joshi V."/>
            <person name="Kalu J.B."/>
            <person name="Kam C."/>
            <person name="Kashfia A."/>
            <person name="Keebler J."/>
            <person name="Kisamo H."/>
            <person name="Kovar C.L."/>
            <person name="Lago L.A."/>
            <person name="Lai C.-Y."/>
            <person name="Laidlaw J."/>
            <person name="Lara F."/>
            <person name="Le T.-K."/>
            <person name="Lee S.L."/>
            <person name="Legall F.H."/>
            <person name="Lemon S.J."/>
            <person name="Lewis L.R."/>
            <person name="Li B."/>
            <person name="Liu Y."/>
            <person name="Liu Y.-S."/>
            <person name="Lopez J."/>
            <person name="Lozado R.J."/>
            <person name="Lu J."/>
            <person name="Madu R.C."/>
            <person name="Maheshwari M."/>
            <person name="Maheshwari R."/>
            <person name="Malloy K."/>
            <person name="Martinez E."/>
            <person name="Mathew T."/>
            <person name="Mercado I.C."/>
            <person name="Mercado C."/>
            <person name="Meyer B."/>
            <person name="Montgomery K."/>
            <person name="Morgan M.B."/>
            <person name="Munidasa M."/>
            <person name="Nazareth L.V."/>
            <person name="Nelson J."/>
            <person name="Ng B.M."/>
            <person name="Nguyen N.B."/>
            <person name="Nguyen P.Q."/>
            <person name="Nguyen T."/>
            <person name="Obregon M."/>
            <person name="Okwuonu G.O."/>
            <person name="Onwere C.G."/>
            <person name="Orozco G."/>
            <person name="Parra A."/>
            <person name="Patel S."/>
            <person name="Patil S."/>
            <person name="Perez A."/>
            <person name="Perez Y."/>
            <person name="Pham C."/>
            <person name="Primus E.L."/>
            <person name="Pu L.-L."/>
            <person name="Puazo M."/>
            <person name="Qin X."/>
            <person name="Quiroz J.B."/>
            <person name="Reese J."/>
            <person name="Richards S."/>
            <person name="Rives C.M."/>
            <person name="Robberts R."/>
            <person name="Ruiz S.J."/>
            <person name="Ruiz M.J."/>
            <person name="Santibanez J."/>
            <person name="Schneider B.W."/>
            <person name="Sisson I."/>
            <person name="Smith M."/>
            <person name="Sodergren E."/>
            <person name="Song X.-Z."/>
            <person name="Song B.B."/>
            <person name="Summersgill H."/>
            <person name="Thelus R."/>
            <person name="Thornton R.D."/>
            <person name="Trejos Z.Y."/>
            <person name="Usmani K."/>
            <person name="Vattathil S."/>
            <person name="Villasana D."/>
            <person name="Walker D.L."/>
            <person name="Wang S."/>
            <person name="Wang K."/>
            <person name="White C.S."/>
            <person name="Williams A.C."/>
            <person name="Williamson J."/>
            <person name="Wilson K."/>
            <person name="Woghiren I.O."/>
            <person name="Woodworth J.R."/>
            <person name="Worley K.C."/>
            <person name="Wright R.A."/>
            <person name="Wu W."/>
            <person name="Young L."/>
            <person name="Zhang L."/>
            <person name="Zhang J."/>
            <person name="Zhu Y."/>
            <person name="Muzny D.M."/>
            <person name="Weinstock G."/>
            <person name="Gibbs R.A."/>
        </authorList>
    </citation>
    <scope>NUCLEOTIDE SEQUENCE [LARGE SCALE GENOMIC DNA]</scope>
    <source>
        <strain evidence="6">LSR1</strain>
    </source>
</reference>
<feature type="region of interest" description="Disordered" evidence="3">
    <location>
        <begin position="1"/>
        <end position="23"/>
    </location>
</feature>
<dbReference type="PROSITE" id="PS50013">
    <property type="entry name" value="CHROMO_2"/>
    <property type="match status" value="2"/>
</dbReference>
<dbReference type="KEGG" id="api:100159983"/>
<dbReference type="GO" id="GO:0005634">
    <property type="term" value="C:nucleus"/>
    <property type="evidence" value="ECO:0007669"/>
    <property type="project" value="UniProtKB-SubCell"/>
</dbReference>
<evidence type="ECO:0000256" key="1">
    <source>
        <dbReference type="ARBA" id="ARBA00004123"/>
    </source>
</evidence>